<dbReference type="InterPro" id="IPR002052">
    <property type="entry name" value="DNA_methylase_N6_adenine_CS"/>
</dbReference>
<dbReference type="InterPro" id="IPR023095">
    <property type="entry name" value="Ade_MeTrfase_dom_2"/>
</dbReference>
<dbReference type="REBASE" id="509928">
    <property type="entry name" value="M.Msp273I"/>
</dbReference>
<dbReference type="PROSITE" id="PS00092">
    <property type="entry name" value="N6_MTASE"/>
    <property type="match status" value="1"/>
</dbReference>
<name>A0A8E7AZY4_9EURY</name>
<dbReference type="Gene3D" id="1.10.1020.10">
    <property type="entry name" value="Adenine-specific Methyltransferase, Domain 2"/>
    <property type="match status" value="1"/>
</dbReference>
<dbReference type="PANTHER" id="PTHR30481">
    <property type="entry name" value="DNA ADENINE METHYLASE"/>
    <property type="match status" value="1"/>
</dbReference>
<evidence type="ECO:0000256" key="6">
    <source>
        <dbReference type="ARBA" id="ARBA00047942"/>
    </source>
</evidence>
<evidence type="ECO:0000256" key="2">
    <source>
        <dbReference type="ARBA" id="ARBA00011900"/>
    </source>
</evidence>
<dbReference type="EMBL" id="CP075546">
    <property type="protein sequence ID" value="QVV88553.1"/>
    <property type="molecule type" value="Genomic_DNA"/>
</dbReference>
<evidence type="ECO:0000256" key="3">
    <source>
        <dbReference type="ARBA" id="ARBA00022603"/>
    </source>
</evidence>
<dbReference type="PANTHER" id="PTHR30481:SF3">
    <property type="entry name" value="DNA ADENINE METHYLASE"/>
    <property type="match status" value="1"/>
</dbReference>
<keyword evidence="5" id="KW-0949">S-adenosyl-L-methionine</keyword>
<dbReference type="RefSeq" id="WP_214419362.1">
    <property type="nucleotide sequence ID" value="NZ_CP075546.1"/>
</dbReference>
<evidence type="ECO:0000256" key="5">
    <source>
        <dbReference type="ARBA" id="ARBA00022691"/>
    </source>
</evidence>
<dbReference type="PRINTS" id="PR00505">
    <property type="entry name" value="D12N6MTFRASE"/>
</dbReference>
<dbReference type="GO" id="GO:0043565">
    <property type="term" value="F:sequence-specific DNA binding"/>
    <property type="evidence" value="ECO:0007669"/>
    <property type="project" value="TreeGrafter"/>
</dbReference>
<dbReference type="GO" id="GO:0009307">
    <property type="term" value="P:DNA restriction-modification system"/>
    <property type="evidence" value="ECO:0007669"/>
    <property type="project" value="InterPro"/>
</dbReference>
<proteinExistence type="inferred from homology"/>
<keyword evidence="8" id="KW-1185">Reference proteome</keyword>
<evidence type="ECO:0000313" key="8">
    <source>
        <dbReference type="Proteomes" id="UP000680656"/>
    </source>
</evidence>
<dbReference type="KEGG" id="mrtj:KHC33_14695"/>
<dbReference type="GO" id="GO:0006298">
    <property type="term" value="P:mismatch repair"/>
    <property type="evidence" value="ECO:0007669"/>
    <property type="project" value="TreeGrafter"/>
</dbReference>
<gene>
    <name evidence="7" type="ORF">KHC33_14695</name>
</gene>
<sequence length="324" mass="37895">MKEDRKQLMQSIRGRRTKGDDEYARPFFKWAGGKSQLLYEFDPRFPVELQNGKLTRYIEPFVGGGAVFFYIAQLFPIKEAIICDINDELILTWQVIKKDVHPLIERLQILQNRYDTCDSSEQSDMFYEIRNALNNEKQSFDYSQYGEATINRATQLLFLNKTCFNGLFRLNSKGEFNVPFGKYKNPSIVNEKNLLMVSNLLTNTTIIHGDFRSCIDYIDTRSFVYIDPPYRPLNKTSSFTGYSKEGFSEQDQLRLCDFFETVDKVGAKVMLSNSDPRNEDPEDHFFDDLYQNYLIERVQAKRFINSVGEKRGSINELIIRNYQS</sequence>
<dbReference type="InterPro" id="IPR012327">
    <property type="entry name" value="MeTrfase_D12"/>
</dbReference>
<dbReference type="InterPro" id="IPR012263">
    <property type="entry name" value="M_m6A_EcoRV"/>
</dbReference>
<dbReference type="GO" id="GO:0032259">
    <property type="term" value="P:methylation"/>
    <property type="evidence" value="ECO:0007669"/>
    <property type="project" value="UniProtKB-KW"/>
</dbReference>
<evidence type="ECO:0000313" key="7">
    <source>
        <dbReference type="EMBL" id="QVV88553.1"/>
    </source>
</evidence>
<dbReference type="GO" id="GO:0009007">
    <property type="term" value="F:site-specific DNA-methyltransferase (adenine-specific) activity"/>
    <property type="evidence" value="ECO:0007669"/>
    <property type="project" value="UniProtKB-EC"/>
</dbReference>
<evidence type="ECO:0000256" key="1">
    <source>
        <dbReference type="ARBA" id="ARBA00006594"/>
    </source>
</evidence>
<dbReference type="EC" id="2.1.1.72" evidence="2"/>
<accession>A0A8E7AZY4</accession>
<dbReference type="GeneID" id="65567496"/>
<comment type="catalytic activity">
    <reaction evidence="6">
        <text>a 2'-deoxyadenosine in DNA + S-adenosyl-L-methionine = an N(6)-methyl-2'-deoxyadenosine in DNA + S-adenosyl-L-homocysteine + H(+)</text>
        <dbReference type="Rhea" id="RHEA:15197"/>
        <dbReference type="Rhea" id="RHEA-COMP:12418"/>
        <dbReference type="Rhea" id="RHEA-COMP:12419"/>
        <dbReference type="ChEBI" id="CHEBI:15378"/>
        <dbReference type="ChEBI" id="CHEBI:57856"/>
        <dbReference type="ChEBI" id="CHEBI:59789"/>
        <dbReference type="ChEBI" id="CHEBI:90615"/>
        <dbReference type="ChEBI" id="CHEBI:90616"/>
        <dbReference type="EC" id="2.1.1.72"/>
    </reaction>
</comment>
<protein>
    <recommendedName>
        <fullName evidence="2">site-specific DNA-methyltransferase (adenine-specific)</fullName>
        <ecNumber evidence="2">2.1.1.72</ecNumber>
    </recommendedName>
</protein>
<dbReference type="NCBIfam" id="TIGR00571">
    <property type="entry name" value="dam"/>
    <property type="match status" value="1"/>
</dbReference>
<dbReference type="SUPFAM" id="SSF53335">
    <property type="entry name" value="S-adenosyl-L-methionine-dependent methyltransferases"/>
    <property type="match status" value="1"/>
</dbReference>
<comment type="similarity">
    <text evidence="1">Belongs to the N(4)/N(6)-methyltransferase family.</text>
</comment>
<keyword evidence="3 7" id="KW-0489">Methyltransferase</keyword>
<dbReference type="Proteomes" id="UP000680656">
    <property type="component" value="Chromosome"/>
</dbReference>
<dbReference type="GO" id="GO:1904047">
    <property type="term" value="F:S-adenosyl-L-methionine binding"/>
    <property type="evidence" value="ECO:0007669"/>
    <property type="project" value="TreeGrafter"/>
</dbReference>
<dbReference type="InterPro" id="IPR029063">
    <property type="entry name" value="SAM-dependent_MTases_sf"/>
</dbReference>
<reference evidence="7 8" key="1">
    <citation type="submission" date="2021-05" db="EMBL/GenBank/DDBJ databases">
        <title>A novel Methanospirillum isolate from a pyrite-forming mixed culture.</title>
        <authorList>
            <person name="Bunk B."/>
            <person name="Sproer C."/>
            <person name="Spring S."/>
            <person name="Pester M."/>
        </authorList>
    </citation>
    <scope>NUCLEOTIDE SEQUENCE [LARGE SCALE GENOMIC DNA]</scope>
    <source>
        <strain evidence="7 8">J.3.6.1-F.2.7.3</strain>
    </source>
</reference>
<keyword evidence="4" id="KW-0808">Transferase</keyword>
<dbReference type="Gene3D" id="3.40.50.150">
    <property type="entry name" value="Vaccinia Virus protein VP39"/>
    <property type="match status" value="1"/>
</dbReference>
<dbReference type="Pfam" id="PF02086">
    <property type="entry name" value="MethyltransfD12"/>
    <property type="match status" value="1"/>
</dbReference>
<organism evidence="7 8">
    <name type="scientific">Methanospirillum purgamenti</name>
    <dbReference type="NCBI Taxonomy" id="2834276"/>
    <lineage>
        <taxon>Archaea</taxon>
        <taxon>Methanobacteriati</taxon>
        <taxon>Methanobacteriota</taxon>
        <taxon>Stenosarchaea group</taxon>
        <taxon>Methanomicrobia</taxon>
        <taxon>Methanomicrobiales</taxon>
        <taxon>Methanospirillaceae</taxon>
        <taxon>Methanospirillum</taxon>
    </lineage>
</organism>
<dbReference type="PIRSF" id="PIRSF000398">
    <property type="entry name" value="M_m6A_EcoRV"/>
    <property type="match status" value="1"/>
</dbReference>
<dbReference type="AlphaFoldDB" id="A0A8E7AZY4"/>
<evidence type="ECO:0000256" key="4">
    <source>
        <dbReference type="ARBA" id="ARBA00022679"/>
    </source>
</evidence>